<keyword evidence="3" id="KW-1185">Reference proteome</keyword>
<dbReference type="EMBL" id="KZ819381">
    <property type="protein sequence ID" value="PWN42265.1"/>
    <property type="molecule type" value="Genomic_DNA"/>
</dbReference>
<feature type="compositionally biased region" description="Polar residues" evidence="1">
    <location>
        <begin position="1"/>
        <end position="14"/>
    </location>
</feature>
<proteinExistence type="predicted"/>
<evidence type="ECO:0000313" key="2">
    <source>
        <dbReference type="EMBL" id="PWN42265.1"/>
    </source>
</evidence>
<reference evidence="2 3" key="1">
    <citation type="journal article" date="2018" name="Mol. Biol. Evol.">
        <title>Broad Genomic Sampling Reveals a Smut Pathogenic Ancestry of the Fungal Clade Ustilaginomycotina.</title>
        <authorList>
            <person name="Kijpornyongpan T."/>
            <person name="Mondo S.J."/>
            <person name="Barry K."/>
            <person name="Sandor L."/>
            <person name="Lee J."/>
            <person name="Lipzen A."/>
            <person name="Pangilinan J."/>
            <person name="LaButti K."/>
            <person name="Hainaut M."/>
            <person name="Henrissat B."/>
            <person name="Grigoriev I.V."/>
            <person name="Spatafora J.W."/>
            <person name="Aime M.C."/>
        </authorList>
    </citation>
    <scope>NUCLEOTIDE SEQUENCE [LARGE SCALE GENOMIC DNA]</scope>
    <source>
        <strain evidence="2 3">MCA 4658</strain>
    </source>
</reference>
<protein>
    <submittedName>
        <fullName evidence="2">Uncharacterized protein</fullName>
    </submittedName>
</protein>
<dbReference type="GeneID" id="37038030"/>
<evidence type="ECO:0000256" key="1">
    <source>
        <dbReference type="SAM" id="MobiDB-lite"/>
    </source>
</evidence>
<sequence length="256" mass="28010">MSAASVTTAGTQPALSAAPLKNPHAPQASTQSTPHISARSQADSTQGAASVAGRVAPAMPLGARAAPDAPSGSGRPAVGATAETGAAKERTSLMTVLFGVNKHLHAAGALMSGLDREWSGLACQCTTEEIEQRHSLQLVAAARKAREELLDELKPELTLARAIQQCKSACDEQWKDNWRSRELKLRSEFSTERVEHTKQEAELRHQCDLKIRRERHAMKKEWSRWEKILRRRRLNGTRTERRKSRVLPATGADANT</sequence>
<dbReference type="AlphaFoldDB" id="A0A316W3U6"/>
<feature type="compositionally biased region" description="Polar residues" evidence="1">
    <location>
        <begin position="27"/>
        <end position="48"/>
    </location>
</feature>
<dbReference type="OrthoDB" id="10496156at2759"/>
<accession>A0A316W3U6</accession>
<dbReference type="RefSeq" id="XP_025369425.1">
    <property type="nucleotide sequence ID" value="XM_025516160.1"/>
</dbReference>
<feature type="region of interest" description="Disordered" evidence="1">
    <location>
        <begin position="1"/>
        <end position="86"/>
    </location>
</feature>
<dbReference type="Proteomes" id="UP000245783">
    <property type="component" value="Unassembled WGS sequence"/>
</dbReference>
<name>A0A316W3U6_9BASI</name>
<gene>
    <name evidence="2" type="ORF">IE81DRAFT_347524</name>
</gene>
<evidence type="ECO:0000313" key="3">
    <source>
        <dbReference type="Proteomes" id="UP000245783"/>
    </source>
</evidence>
<organism evidence="2 3">
    <name type="scientific">Ceraceosorus guamensis</name>
    <dbReference type="NCBI Taxonomy" id="1522189"/>
    <lineage>
        <taxon>Eukaryota</taxon>
        <taxon>Fungi</taxon>
        <taxon>Dikarya</taxon>
        <taxon>Basidiomycota</taxon>
        <taxon>Ustilaginomycotina</taxon>
        <taxon>Exobasidiomycetes</taxon>
        <taxon>Ceraceosorales</taxon>
        <taxon>Ceraceosoraceae</taxon>
        <taxon>Ceraceosorus</taxon>
    </lineage>
</organism>
<dbReference type="InParanoid" id="A0A316W3U6"/>